<comment type="similarity">
    <text evidence="2">Belongs to the glycosyl hydrolase 18 family. Chitinase class V subfamily.</text>
</comment>
<keyword evidence="9 11" id="KW-0326">Glycosidase</keyword>
<evidence type="ECO:0000259" key="12">
    <source>
        <dbReference type="PROSITE" id="PS51910"/>
    </source>
</evidence>
<evidence type="ECO:0000256" key="2">
    <source>
        <dbReference type="ARBA" id="ARBA00008682"/>
    </source>
</evidence>
<proteinExistence type="inferred from homology"/>
<evidence type="ECO:0000256" key="8">
    <source>
        <dbReference type="ARBA" id="ARBA00023277"/>
    </source>
</evidence>
<protein>
    <recommendedName>
        <fullName evidence="3">chitinase</fullName>
        <ecNumber evidence="3">3.2.1.14</ecNumber>
    </recommendedName>
</protein>
<keyword evidence="5 11" id="KW-0378">Hydrolase</keyword>
<name>A0A0U1LTH6_TALIS</name>
<evidence type="ECO:0000256" key="4">
    <source>
        <dbReference type="ARBA" id="ARBA00022669"/>
    </source>
</evidence>
<keyword evidence="7" id="KW-0843">Virulence</keyword>
<keyword evidence="14" id="KW-1185">Reference proteome</keyword>
<dbReference type="OMA" id="CCERIDI"/>
<dbReference type="Proteomes" id="UP000054383">
    <property type="component" value="Unassembled WGS sequence"/>
</dbReference>
<evidence type="ECO:0000256" key="5">
    <source>
        <dbReference type="ARBA" id="ARBA00022801"/>
    </source>
</evidence>
<evidence type="ECO:0000256" key="11">
    <source>
        <dbReference type="RuleBase" id="RU000489"/>
    </source>
</evidence>
<evidence type="ECO:0000256" key="6">
    <source>
        <dbReference type="ARBA" id="ARBA00023024"/>
    </source>
</evidence>
<dbReference type="EC" id="3.2.1.14" evidence="3"/>
<evidence type="ECO:0000313" key="14">
    <source>
        <dbReference type="Proteomes" id="UP000054383"/>
    </source>
</evidence>
<dbReference type="InterPro" id="IPR001579">
    <property type="entry name" value="Glyco_hydro_18_chit_AS"/>
</dbReference>
<dbReference type="InterPro" id="IPR029070">
    <property type="entry name" value="Chitinase_insertion_sf"/>
</dbReference>
<comment type="catalytic activity">
    <reaction evidence="1">
        <text>Random endo-hydrolysis of N-acetyl-beta-D-glucosaminide (1-&gt;4)-beta-linkages in chitin and chitodextrins.</text>
        <dbReference type="EC" id="3.2.1.14"/>
    </reaction>
</comment>
<dbReference type="Pfam" id="PF00704">
    <property type="entry name" value="Glyco_hydro_18"/>
    <property type="match status" value="1"/>
</dbReference>
<dbReference type="GO" id="GO:0008843">
    <property type="term" value="F:endochitinase activity"/>
    <property type="evidence" value="ECO:0007669"/>
    <property type="project" value="UniProtKB-EC"/>
</dbReference>
<dbReference type="GO" id="GO:0000272">
    <property type="term" value="P:polysaccharide catabolic process"/>
    <property type="evidence" value="ECO:0007669"/>
    <property type="project" value="UniProtKB-KW"/>
</dbReference>
<dbReference type="Gene3D" id="3.20.20.80">
    <property type="entry name" value="Glycosidases"/>
    <property type="match status" value="1"/>
</dbReference>
<dbReference type="SMART" id="SM00636">
    <property type="entry name" value="Glyco_18"/>
    <property type="match status" value="1"/>
</dbReference>
<dbReference type="InterPro" id="IPR011583">
    <property type="entry name" value="Chitinase_II/V-like_cat"/>
</dbReference>
<dbReference type="OrthoDB" id="4226823at2759"/>
<dbReference type="GO" id="GO:0006032">
    <property type="term" value="P:chitin catabolic process"/>
    <property type="evidence" value="ECO:0007669"/>
    <property type="project" value="UniProtKB-KW"/>
</dbReference>
<dbReference type="SUPFAM" id="SSF54556">
    <property type="entry name" value="Chitinase insertion domain"/>
    <property type="match status" value="1"/>
</dbReference>
<dbReference type="SUPFAM" id="SSF51445">
    <property type="entry name" value="(Trans)glycosidases"/>
    <property type="match status" value="1"/>
</dbReference>
<dbReference type="PROSITE" id="PS01095">
    <property type="entry name" value="GH18_1"/>
    <property type="match status" value="1"/>
</dbReference>
<dbReference type="Gene3D" id="3.10.50.10">
    <property type="match status" value="1"/>
</dbReference>
<sequence length="823" mass="91376">MKTYGFDGIDVDWEYPAAGDRGGVAEDTANFVEFMKELRVACGSQYGISMTLPSSYWYLQGFDIVNLQKYVDWFNFMSYDIHGTWDGNNPNTRKVVNPHTNLTEISEGLDLLWRNGIQPSKVNLGLAFYGRSFTLQDTSCKTPGCPFAAGGHPGNCTKTSGILSNAEIQRIIVKEDLNPTLDEKAGVKWISWDSDQWVSYDDSETYQLKQNFANGASADNVNLNILRNIGDPVDSNPLYARHKLSATTEQNSVSLLTFWTDCSSNPTCPEGFKAIALGHGKVFDADLRTISGNTCPGGGKGLNRVLCIEKQVIANGCRWTGVPSGCKETCARGEILVSQNSWVGGQETGCQSGHYSSFCCEEITTPETSLSTCGQFSGDIALGGGFGFRKRGSMMFDTNIYGTDLECASYRNVMNDPIPYYQDPTPGFFPVDAGPIILNTLPGIWVSSIYSNYLTFQPLENQPYPDVDPDPVCTSTTTSTVETTTDTDTPVTVTCSGNLYPQACMHYSSVIREYNNLIDTLRCAPSIVYTTRGAVAAWNTQHNEFWNYWIPNFPKRNNGKPERCNRDEYPPFAFQYAPNLQFIRFLPEYENKGIGNSFKGICNQERDTTTRLESGPIYNRVCTEVKHVTTKVNAMTMRFVNMPIGAVDDGLFENSCYPSTLTDDVGYALFTHDYWYSTAASIQWSQDCSSYAKRPPDALTRGKTQPRSRPAKKRWLHEPLEGDLDDIIVDKGNITRRATDQELWEVHKVIRCQSNHCESELKDLGIDEKELPTQLGYRDSPAEAKAGYLTKGTEASTIPTLSAGSADRVKYTAPTVTAAKKSE</sequence>
<dbReference type="STRING" id="28573.A0A0U1LTH6"/>
<evidence type="ECO:0000256" key="10">
    <source>
        <dbReference type="ARBA" id="ARBA00023326"/>
    </source>
</evidence>
<keyword evidence="10" id="KW-0624">Polysaccharide degradation</keyword>
<gene>
    <name evidence="13" type="ORF">PISL3812_03704</name>
</gene>
<dbReference type="EMBL" id="CVMT01000003">
    <property type="protein sequence ID" value="CRG86694.1"/>
    <property type="molecule type" value="Genomic_DNA"/>
</dbReference>
<evidence type="ECO:0000256" key="1">
    <source>
        <dbReference type="ARBA" id="ARBA00000822"/>
    </source>
</evidence>
<organism evidence="13 14">
    <name type="scientific">Talaromyces islandicus</name>
    <name type="common">Penicillium islandicum</name>
    <dbReference type="NCBI Taxonomy" id="28573"/>
    <lineage>
        <taxon>Eukaryota</taxon>
        <taxon>Fungi</taxon>
        <taxon>Dikarya</taxon>
        <taxon>Ascomycota</taxon>
        <taxon>Pezizomycotina</taxon>
        <taxon>Eurotiomycetes</taxon>
        <taxon>Eurotiomycetidae</taxon>
        <taxon>Eurotiales</taxon>
        <taxon>Trichocomaceae</taxon>
        <taxon>Talaromyces</taxon>
        <taxon>Talaromyces sect. Islandici</taxon>
    </lineage>
</organism>
<keyword evidence="8" id="KW-0119">Carbohydrate metabolism</keyword>
<dbReference type="InterPro" id="IPR053214">
    <property type="entry name" value="LysM12-like"/>
</dbReference>
<evidence type="ECO:0000256" key="9">
    <source>
        <dbReference type="ARBA" id="ARBA00023295"/>
    </source>
</evidence>
<dbReference type="AlphaFoldDB" id="A0A0U1LTH6"/>
<evidence type="ECO:0000256" key="7">
    <source>
        <dbReference type="ARBA" id="ARBA00023026"/>
    </source>
</evidence>
<accession>A0A0U1LTH6</accession>
<dbReference type="PROSITE" id="PS51910">
    <property type="entry name" value="GH18_2"/>
    <property type="match status" value="1"/>
</dbReference>
<dbReference type="PANTHER" id="PTHR47700">
    <property type="entry name" value="V CHITINASE, PUTATIVE (AFU_ORTHOLOGUE AFUA_6G13720)-RELATED"/>
    <property type="match status" value="1"/>
</dbReference>
<evidence type="ECO:0000313" key="13">
    <source>
        <dbReference type="EMBL" id="CRG86694.1"/>
    </source>
</evidence>
<dbReference type="InterPro" id="IPR001223">
    <property type="entry name" value="Glyco_hydro18_cat"/>
</dbReference>
<feature type="domain" description="GH18" evidence="12">
    <location>
        <begin position="1"/>
        <end position="236"/>
    </location>
</feature>
<dbReference type="GO" id="GO:0008061">
    <property type="term" value="F:chitin binding"/>
    <property type="evidence" value="ECO:0007669"/>
    <property type="project" value="UniProtKB-KW"/>
</dbReference>
<keyword evidence="6" id="KW-0146">Chitin degradation</keyword>
<evidence type="ECO:0000256" key="3">
    <source>
        <dbReference type="ARBA" id="ARBA00012729"/>
    </source>
</evidence>
<dbReference type="PANTHER" id="PTHR47700:SF2">
    <property type="entry name" value="CHITINASE"/>
    <property type="match status" value="1"/>
</dbReference>
<reference evidence="13 14" key="1">
    <citation type="submission" date="2015-04" db="EMBL/GenBank/DDBJ databases">
        <authorList>
            <person name="Syromyatnikov M.Y."/>
            <person name="Popov V.N."/>
        </authorList>
    </citation>
    <scope>NUCLEOTIDE SEQUENCE [LARGE SCALE GENOMIC DNA]</scope>
    <source>
        <strain evidence="13">WF-38-12</strain>
    </source>
</reference>
<keyword evidence="4" id="KW-0147">Chitin-binding</keyword>
<dbReference type="InterPro" id="IPR017853">
    <property type="entry name" value="GH"/>
</dbReference>